<dbReference type="InterPro" id="IPR007648">
    <property type="entry name" value="ATPase_inhibitor_mt"/>
</dbReference>
<keyword evidence="3" id="KW-0496">Mitochondrion</keyword>
<reference evidence="6" key="1">
    <citation type="submission" date="2021-11" db="EMBL/GenBank/DDBJ databases">
        <authorList>
            <person name="Herlambang A."/>
            <person name="Guo Y."/>
            <person name="Takashima Y."/>
            <person name="Nishizawa T."/>
        </authorList>
    </citation>
    <scope>NUCLEOTIDE SEQUENCE</scope>
    <source>
        <strain evidence="6">E1425</strain>
    </source>
</reference>
<comment type="similarity">
    <text evidence="2 4">Belongs to the ATPase inhibitor family.</text>
</comment>
<sequence>MMRSTVANTVRRTLVQPSQRVSPVVVSTRFYSEAFKRKEKAQEEVFFRQREEEEIKKLKVRLANAEKEEDIRKLKEEEIKQLKDKLAKAEKEAAEFMKNKK</sequence>
<keyword evidence="5" id="KW-0175">Coiled coil</keyword>
<reference evidence="6" key="2">
    <citation type="journal article" date="2022" name="Microbiol. Resour. Announc.">
        <title>Whole-Genome Sequence of Entomortierella parvispora E1425, a Mucoromycotan Fungus Associated with Burkholderiaceae-Related Endosymbiotic Bacteria.</title>
        <authorList>
            <person name="Herlambang A."/>
            <person name="Guo Y."/>
            <person name="Takashima Y."/>
            <person name="Narisawa K."/>
            <person name="Ohta H."/>
            <person name="Nishizawa T."/>
        </authorList>
    </citation>
    <scope>NUCLEOTIDE SEQUENCE</scope>
    <source>
        <strain evidence="6">E1425</strain>
    </source>
</reference>
<dbReference type="Gene3D" id="1.20.5.500">
    <property type="entry name" value="Single helix bin"/>
    <property type="match status" value="1"/>
</dbReference>
<evidence type="ECO:0000256" key="4">
    <source>
        <dbReference type="RuleBase" id="RU368087"/>
    </source>
</evidence>
<comment type="subcellular location">
    <subcellularLocation>
        <location evidence="1">Mitochondrion</location>
    </subcellularLocation>
</comment>
<feature type="coiled-coil region" evidence="5">
    <location>
        <begin position="48"/>
        <end position="99"/>
    </location>
</feature>
<comment type="function">
    <text evidence="4">Inhibits the enzyme activity of ATPase.</text>
</comment>
<evidence type="ECO:0000256" key="2">
    <source>
        <dbReference type="ARBA" id="ARBA00010901"/>
    </source>
</evidence>
<organism evidence="6 7">
    <name type="scientific">Entomortierella parvispora</name>
    <dbReference type="NCBI Taxonomy" id="205924"/>
    <lineage>
        <taxon>Eukaryota</taxon>
        <taxon>Fungi</taxon>
        <taxon>Fungi incertae sedis</taxon>
        <taxon>Mucoromycota</taxon>
        <taxon>Mortierellomycotina</taxon>
        <taxon>Mortierellomycetes</taxon>
        <taxon>Mortierellales</taxon>
        <taxon>Mortierellaceae</taxon>
        <taxon>Entomortierella</taxon>
    </lineage>
</organism>
<dbReference type="GO" id="GO:0042030">
    <property type="term" value="F:ATPase inhibitor activity"/>
    <property type="evidence" value="ECO:0007669"/>
    <property type="project" value="InterPro"/>
</dbReference>
<gene>
    <name evidence="6" type="ORF">EMPS_05904</name>
</gene>
<evidence type="ECO:0000313" key="7">
    <source>
        <dbReference type="Proteomes" id="UP000827284"/>
    </source>
</evidence>
<keyword evidence="7" id="KW-1185">Reference proteome</keyword>
<dbReference type="AlphaFoldDB" id="A0A9P3HBI6"/>
<proteinExistence type="inferred from homology"/>
<evidence type="ECO:0000256" key="3">
    <source>
        <dbReference type="ARBA" id="ARBA00023128"/>
    </source>
</evidence>
<name>A0A9P3HBI6_9FUNG</name>
<dbReference type="GO" id="GO:0005739">
    <property type="term" value="C:mitochondrion"/>
    <property type="evidence" value="ECO:0007669"/>
    <property type="project" value="UniProtKB-SubCell"/>
</dbReference>
<dbReference type="Pfam" id="PF04568">
    <property type="entry name" value="IATP"/>
    <property type="match status" value="1"/>
</dbReference>
<evidence type="ECO:0000256" key="1">
    <source>
        <dbReference type="ARBA" id="ARBA00004173"/>
    </source>
</evidence>
<dbReference type="Proteomes" id="UP000827284">
    <property type="component" value="Unassembled WGS sequence"/>
</dbReference>
<comment type="caution">
    <text evidence="6">The sequence shown here is derived from an EMBL/GenBank/DDBJ whole genome shotgun (WGS) entry which is preliminary data.</text>
</comment>
<dbReference type="EMBL" id="BQFW01000008">
    <property type="protein sequence ID" value="GJJ73546.1"/>
    <property type="molecule type" value="Genomic_DNA"/>
</dbReference>
<protein>
    <recommendedName>
        <fullName evidence="4">ATPase inhibitor, mitochondrial</fullName>
    </recommendedName>
</protein>
<accession>A0A9P3HBI6</accession>
<evidence type="ECO:0000256" key="5">
    <source>
        <dbReference type="SAM" id="Coils"/>
    </source>
</evidence>
<evidence type="ECO:0000313" key="6">
    <source>
        <dbReference type="EMBL" id="GJJ73546.1"/>
    </source>
</evidence>